<evidence type="ECO:0000256" key="1">
    <source>
        <dbReference type="ARBA" id="ARBA00005194"/>
    </source>
</evidence>
<dbReference type="RefSeq" id="WP_145068935.1">
    <property type="nucleotide sequence ID" value="NZ_CP036287.1"/>
</dbReference>
<sequence>MTGFLEGKTGVVLGVANKRSLAWGCAKALSAQGMRLAFTYVGERLEKGVRALASELPGSIVVPCDVTVDADIDAAMKAIKDEFGHLDTVVHAVAFAKREELGGNFFDTSREGYQVAHEVSAYSLTAVAKRALPLMEGRNGSIVTLTYIGSERVIENYNVMGIAKAALEASVRYLAHDVGPRGIRVNAISAGPIRTLSASGITGFNEILDHIASRAPLRRNITADEVGDVCAFLASDMSRGITGSTIYVDAGYNIMGV</sequence>
<accession>A0A518BQH8</accession>
<evidence type="ECO:0000256" key="5">
    <source>
        <dbReference type="ARBA" id="ARBA00023002"/>
    </source>
</evidence>
<evidence type="ECO:0000313" key="13">
    <source>
        <dbReference type="EMBL" id="QDU69228.1"/>
    </source>
</evidence>
<dbReference type="PANTHER" id="PTHR43159:SF2">
    <property type="entry name" value="ENOYL-[ACYL-CARRIER-PROTEIN] REDUCTASE [NADH], CHLOROPLASTIC"/>
    <property type="match status" value="1"/>
</dbReference>
<dbReference type="AlphaFoldDB" id="A0A518BQH8"/>
<keyword evidence="7" id="KW-0443">Lipid metabolism</keyword>
<reference evidence="13 14" key="1">
    <citation type="submission" date="2019-02" db="EMBL/GenBank/DDBJ databases">
        <title>Deep-cultivation of Planctomycetes and their phenomic and genomic characterization uncovers novel biology.</title>
        <authorList>
            <person name="Wiegand S."/>
            <person name="Jogler M."/>
            <person name="Boedeker C."/>
            <person name="Pinto D."/>
            <person name="Vollmers J."/>
            <person name="Rivas-Marin E."/>
            <person name="Kohn T."/>
            <person name="Peeters S.H."/>
            <person name="Heuer A."/>
            <person name="Rast P."/>
            <person name="Oberbeckmann S."/>
            <person name="Bunk B."/>
            <person name="Jeske O."/>
            <person name="Meyerdierks A."/>
            <person name="Storesund J.E."/>
            <person name="Kallscheuer N."/>
            <person name="Luecker S."/>
            <person name="Lage O.M."/>
            <person name="Pohl T."/>
            <person name="Merkel B.J."/>
            <person name="Hornburger P."/>
            <person name="Mueller R.-W."/>
            <person name="Bruemmer F."/>
            <person name="Labrenz M."/>
            <person name="Spormann A.M."/>
            <person name="Op den Camp H."/>
            <person name="Overmann J."/>
            <person name="Amann R."/>
            <person name="Jetten M.S.M."/>
            <person name="Mascher T."/>
            <person name="Medema M.H."/>
            <person name="Devos D.P."/>
            <person name="Kaster A.-K."/>
            <person name="Ovreas L."/>
            <person name="Rohde M."/>
            <person name="Galperin M.Y."/>
            <person name="Jogler C."/>
        </authorList>
    </citation>
    <scope>NUCLEOTIDE SEQUENCE [LARGE SCALE GENOMIC DNA]</scope>
    <source>
        <strain evidence="13 14">Pla133</strain>
    </source>
</reference>
<dbReference type="PANTHER" id="PTHR43159">
    <property type="entry name" value="ENOYL-[ACYL-CARRIER-PROTEIN] REDUCTASE"/>
    <property type="match status" value="1"/>
</dbReference>
<feature type="binding site" evidence="12">
    <location>
        <position position="164"/>
    </location>
    <ligand>
        <name>NAD(+)</name>
        <dbReference type="ChEBI" id="CHEBI:57540"/>
    </ligand>
</feature>
<dbReference type="CDD" id="cd05372">
    <property type="entry name" value="ENR_SDR"/>
    <property type="match status" value="1"/>
</dbReference>
<dbReference type="GO" id="GO:0004318">
    <property type="term" value="F:enoyl-[acyl-carrier-protein] reductase (NADH) activity"/>
    <property type="evidence" value="ECO:0007669"/>
    <property type="project" value="UniProtKB-EC"/>
</dbReference>
<dbReference type="EC" id="1.3.1.9" evidence="9"/>
<evidence type="ECO:0000256" key="11">
    <source>
        <dbReference type="PIRSR" id="PIRSR000094-2"/>
    </source>
</evidence>
<keyword evidence="4" id="KW-0276">Fatty acid metabolism</keyword>
<dbReference type="PRINTS" id="PR00081">
    <property type="entry name" value="GDHRDH"/>
</dbReference>
<evidence type="ECO:0000256" key="2">
    <source>
        <dbReference type="ARBA" id="ARBA00009233"/>
    </source>
</evidence>
<evidence type="ECO:0000256" key="10">
    <source>
        <dbReference type="PIRSR" id="PIRSR000094-1"/>
    </source>
</evidence>
<gene>
    <name evidence="13" type="primary">fabI_2</name>
    <name evidence="13" type="ORF">Pla133_43450</name>
</gene>
<evidence type="ECO:0000256" key="3">
    <source>
        <dbReference type="ARBA" id="ARBA00022516"/>
    </source>
</evidence>
<comment type="similarity">
    <text evidence="2 9">Belongs to the short-chain dehydrogenases/reductases (SDR) family. FabI subfamily.</text>
</comment>
<comment type="catalytic activity">
    <reaction evidence="9">
        <text>a 2,3-saturated acyl-[ACP] + NAD(+) = a (2E)-enoyl-[ACP] + NADH + H(+)</text>
        <dbReference type="Rhea" id="RHEA:10240"/>
        <dbReference type="Rhea" id="RHEA-COMP:9925"/>
        <dbReference type="Rhea" id="RHEA-COMP:9926"/>
        <dbReference type="ChEBI" id="CHEBI:15378"/>
        <dbReference type="ChEBI" id="CHEBI:57540"/>
        <dbReference type="ChEBI" id="CHEBI:57945"/>
        <dbReference type="ChEBI" id="CHEBI:78784"/>
        <dbReference type="ChEBI" id="CHEBI:78785"/>
        <dbReference type="EC" id="1.3.1.9"/>
    </reaction>
</comment>
<keyword evidence="8 9" id="KW-0275">Fatty acid biosynthesis</keyword>
<name>A0A518BQH8_9BACT</name>
<proteinExistence type="inferred from homology"/>
<dbReference type="FunFam" id="1.10.8.400:FF:000001">
    <property type="entry name" value="Enoyl-[acyl-carrier-protein] reductase [NADH]"/>
    <property type="match status" value="1"/>
</dbReference>
<dbReference type="InterPro" id="IPR036291">
    <property type="entry name" value="NAD(P)-bd_dom_sf"/>
</dbReference>
<dbReference type="GO" id="GO:0006633">
    <property type="term" value="P:fatty acid biosynthetic process"/>
    <property type="evidence" value="ECO:0007669"/>
    <property type="project" value="UniProtKB-KW"/>
</dbReference>
<feature type="binding site" evidence="12">
    <location>
        <position position="14"/>
    </location>
    <ligand>
        <name>NAD(+)</name>
        <dbReference type="ChEBI" id="CHEBI:57540"/>
    </ligand>
</feature>
<evidence type="ECO:0000256" key="6">
    <source>
        <dbReference type="ARBA" id="ARBA00023027"/>
    </source>
</evidence>
<feature type="binding site" evidence="12">
    <location>
        <begin position="65"/>
        <end position="66"/>
    </location>
    <ligand>
        <name>NAD(+)</name>
        <dbReference type="ChEBI" id="CHEBI:57540"/>
    </ligand>
</feature>
<keyword evidence="14" id="KW-1185">Reference proteome</keyword>
<protein>
    <recommendedName>
        <fullName evidence="9">Enoyl-[acyl-carrier-protein] reductase [NADH]</fullName>
        <ecNumber evidence="9">1.3.1.9</ecNumber>
    </recommendedName>
</protein>
<dbReference type="SUPFAM" id="SSF51735">
    <property type="entry name" value="NAD(P)-binding Rossmann-fold domains"/>
    <property type="match status" value="1"/>
</dbReference>
<keyword evidence="6 9" id="KW-0520">NAD</keyword>
<dbReference type="EMBL" id="CP036287">
    <property type="protein sequence ID" value="QDU69228.1"/>
    <property type="molecule type" value="Genomic_DNA"/>
</dbReference>
<keyword evidence="5 9" id="KW-0560">Oxidoreductase</keyword>
<dbReference type="KEGG" id="pbap:Pla133_43450"/>
<feature type="active site" description="Proton acceptor" evidence="10">
    <location>
        <position position="147"/>
    </location>
</feature>
<organism evidence="13 14">
    <name type="scientific">Engelhardtia mirabilis</name>
    <dbReference type="NCBI Taxonomy" id="2528011"/>
    <lineage>
        <taxon>Bacteria</taxon>
        <taxon>Pseudomonadati</taxon>
        <taxon>Planctomycetota</taxon>
        <taxon>Planctomycetia</taxon>
        <taxon>Planctomycetia incertae sedis</taxon>
        <taxon>Engelhardtia</taxon>
    </lineage>
</organism>
<feature type="active site" description="Proton acceptor" evidence="10">
    <location>
        <position position="157"/>
    </location>
</feature>
<evidence type="ECO:0000256" key="4">
    <source>
        <dbReference type="ARBA" id="ARBA00022832"/>
    </source>
</evidence>
<feature type="binding site" evidence="11">
    <location>
        <position position="96"/>
    </location>
    <ligand>
        <name>substrate</name>
    </ligand>
</feature>
<dbReference type="FunFam" id="3.40.50.720:FF:000054">
    <property type="entry name" value="Enoyl-[acyl-carrier-protein] reductase [NADH]"/>
    <property type="match status" value="1"/>
</dbReference>
<dbReference type="InterPro" id="IPR002347">
    <property type="entry name" value="SDR_fam"/>
</dbReference>
<comment type="pathway">
    <text evidence="1">Lipid metabolism; fatty acid biosynthesis.</text>
</comment>
<dbReference type="PIRSF" id="PIRSF000094">
    <property type="entry name" value="Enoyl-ACP_rdct"/>
    <property type="match status" value="1"/>
</dbReference>
<evidence type="ECO:0000256" key="8">
    <source>
        <dbReference type="ARBA" id="ARBA00023160"/>
    </source>
</evidence>
<feature type="binding site" evidence="12">
    <location>
        <position position="93"/>
    </location>
    <ligand>
        <name>NAD(+)</name>
        <dbReference type="ChEBI" id="CHEBI:57540"/>
    </ligand>
</feature>
<keyword evidence="3 9" id="KW-0444">Lipid biosynthesis</keyword>
<evidence type="ECO:0000256" key="9">
    <source>
        <dbReference type="PIRNR" id="PIRNR000094"/>
    </source>
</evidence>
<evidence type="ECO:0000313" key="14">
    <source>
        <dbReference type="Proteomes" id="UP000316921"/>
    </source>
</evidence>
<dbReference type="Gene3D" id="3.40.50.720">
    <property type="entry name" value="NAD(P)-binding Rossmann-like Domain"/>
    <property type="match status" value="1"/>
</dbReference>
<evidence type="ECO:0000256" key="12">
    <source>
        <dbReference type="PIRSR" id="PIRSR000094-3"/>
    </source>
</evidence>
<dbReference type="InterPro" id="IPR014358">
    <property type="entry name" value="Enoyl-ACP_Rdtase_NADH"/>
</dbReference>
<feature type="binding site" evidence="12">
    <location>
        <begin position="193"/>
        <end position="197"/>
    </location>
    <ligand>
        <name>NAD(+)</name>
        <dbReference type="ChEBI" id="CHEBI:57540"/>
    </ligand>
</feature>
<evidence type="ECO:0000256" key="7">
    <source>
        <dbReference type="ARBA" id="ARBA00023098"/>
    </source>
</evidence>
<dbReference type="Gene3D" id="1.10.8.400">
    <property type="entry name" value="Enoyl acyl carrier protein reductase"/>
    <property type="match status" value="1"/>
</dbReference>
<dbReference type="Proteomes" id="UP000316921">
    <property type="component" value="Chromosome"/>
</dbReference>
<dbReference type="Pfam" id="PF13561">
    <property type="entry name" value="adh_short_C2"/>
    <property type="match status" value="1"/>
</dbReference>